<dbReference type="InterPro" id="IPR029071">
    <property type="entry name" value="Ubiquitin-like_domsf"/>
</dbReference>
<evidence type="ECO:0000259" key="3">
    <source>
        <dbReference type="PROSITE" id="PS50053"/>
    </source>
</evidence>
<evidence type="ECO:0000313" key="5">
    <source>
        <dbReference type="Proteomes" id="UP000655225"/>
    </source>
</evidence>
<dbReference type="InterPro" id="IPR050158">
    <property type="entry name" value="Ubiquitin_ubiquitin-like"/>
</dbReference>
<dbReference type="InterPro" id="IPR019956">
    <property type="entry name" value="Ubiquitin_dom"/>
</dbReference>
<feature type="region of interest" description="Disordered" evidence="2">
    <location>
        <begin position="1"/>
        <end position="20"/>
    </location>
</feature>
<dbReference type="InterPro" id="IPR000626">
    <property type="entry name" value="Ubiquitin-like_dom"/>
</dbReference>
<evidence type="ECO:0000313" key="4">
    <source>
        <dbReference type="EMBL" id="KAF8401944.1"/>
    </source>
</evidence>
<dbReference type="GO" id="GO:0003729">
    <property type="term" value="F:mRNA binding"/>
    <property type="evidence" value="ECO:0007669"/>
    <property type="project" value="UniProtKB-ARBA"/>
</dbReference>
<evidence type="ECO:0000256" key="1">
    <source>
        <dbReference type="ARBA" id="ARBA00022499"/>
    </source>
</evidence>
<dbReference type="Proteomes" id="UP000655225">
    <property type="component" value="Unassembled WGS sequence"/>
</dbReference>
<feature type="domain" description="Ubiquitin-like" evidence="3">
    <location>
        <begin position="101"/>
        <end position="171"/>
    </location>
</feature>
<comment type="caution">
    <text evidence="4">The sequence shown here is derived from an EMBL/GenBank/DDBJ whole genome shotgun (WGS) entry which is preliminary data.</text>
</comment>
<protein>
    <recommendedName>
        <fullName evidence="3">Ubiquitin-like domain-containing protein</fullName>
    </recommendedName>
</protein>
<dbReference type="PANTHER" id="PTHR10666">
    <property type="entry name" value="UBIQUITIN"/>
    <property type="match status" value="1"/>
</dbReference>
<dbReference type="Pfam" id="PF00240">
    <property type="entry name" value="ubiquitin"/>
    <property type="match status" value="3"/>
</dbReference>
<sequence length="260" mass="29760">MEAQRSRKAPSQWENGGHGSTSYEEEINVFLKVTKTVALKVKRSDTIKNIKAMFRNQEGISERLQELFYSGNHLKDAQSLVDYGIRKNSTLLLVLQNAVLMKIFVKIPAKGKTIAVEVKACNTIQNIKSIIQNKEGIPKDQYMLIYAGQVLKDNQTLASHSIQKDSTFHVVFNPREVINIFVKKIPRGETLKLEVKTMYTISDVKTMVESMTGYPTEDQRFIYEGKNLNDCQTLAYYNIDEGSILELILYVMVERYFEIS</sequence>
<dbReference type="FunFam" id="3.10.20.90:FF:000211">
    <property type="entry name" value="Polyubiquitin 9"/>
    <property type="match status" value="1"/>
</dbReference>
<dbReference type="OMA" id="MCIEEAS"/>
<dbReference type="SUPFAM" id="SSF54236">
    <property type="entry name" value="Ubiquitin-like"/>
    <property type="match status" value="3"/>
</dbReference>
<keyword evidence="1" id="KW-1017">Isopeptide bond</keyword>
<reference evidence="4 5" key="1">
    <citation type="submission" date="2020-04" db="EMBL/GenBank/DDBJ databases">
        <title>Plant Genome Project.</title>
        <authorList>
            <person name="Zhang R.-G."/>
        </authorList>
    </citation>
    <scope>NUCLEOTIDE SEQUENCE [LARGE SCALE GENOMIC DNA]</scope>
    <source>
        <strain evidence="4">YNK0</strain>
        <tissue evidence="4">Leaf</tissue>
    </source>
</reference>
<dbReference type="OrthoDB" id="1894077at2759"/>
<dbReference type="AlphaFoldDB" id="A0A835DJ47"/>
<dbReference type="Gene3D" id="3.10.20.90">
    <property type="entry name" value="Phosphatidylinositol 3-kinase Catalytic Subunit, Chain A, domain 1"/>
    <property type="match status" value="3"/>
</dbReference>
<evidence type="ECO:0000256" key="2">
    <source>
        <dbReference type="SAM" id="MobiDB-lite"/>
    </source>
</evidence>
<feature type="domain" description="Ubiquitin-like" evidence="3">
    <location>
        <begin position="27"/>
        <end position="96"/>
    </location>
</feature>
<keyword evidence="5" id="KW-1185">Reference proteome</keyword>
<organism evidence="4 5">
    <name type="scientific">Tetracentron sinense</name>
    <name type="common">Spur-leaf</name>
    <dbReference type="NCBI Taxonomy" id="13715"/>
    <lineage>
        <taxon>Eukaryota</taxon>
        <taxon>Viridiplantae</taxon>
        <taxon>Streptophyta</taxon>
        <taxon>Embryophyta</taxon>
        <taxon>Tracheophyta</taxon>
        <taxon>Spermatophyta</taxon>
        <taxon>Magnoliopsida</taxon>
        <taxon>Trochodendrales</taxon>
        <taxon>Trochodendraceae</taxon>
        <taxon>Tetracentron</taxon>
    </lineage>
</organism>
<dbReference type="SMART" id="SM00213">
    <property type="entry name" value="UBQ"/>
    <property type="match status" value="3"/>
</dbReference>
<name>A0A835DJ47_TETSI</name>
<proteinExistence type="predicted"/>
<dbReference type="EMBL" id="JABCRI010000008">
    <property type="protein sequence ID" value="KAF8401944.1"/>
    <property type="molecule type" value="Genomic_DNA"/>
</dbReference>
<accession>A0A835DJ47</accession>
<dbReference type="CDD" id="cd17039">
    <property type="entry name" value="Ubl_ubiquitin_like"/>
    <property type="match status" value="1"/>
</dbReference>
<dbReference type="PRINTS" id="PR00348">
    <property type="entry name" value="UBIQUITIN"/>
</dbReference>
<dbReference type="PROSITE" id="PS50053">
    <property type="entry name" value="UBIQUITIN_2"/>
    <property type="match status" value="3"/>
</dbReference>
<gene>
    <name evidence="4" type="ORF">HHK36_012895</name>
</gene>
<feature type="domain" description="Ubiquitin-like" evidence="3">
    <location>
        <begin position="178"/>
        <end position="249"/>
    </location>
</feature>